<evidence type="ECO:0000313" key="3">
    <source>
        <dbReference type="EMBL" id="AHI29249.1"/>
    </source>
</evidence>
<dbReference type="KEGG" id="msx:AU14_13535"/>
<keyword evidence="1" id="KW-0175">Coiled coil</keyword>
<feature type="transmembrane region" description="Helical" evidence="2">
    <location>
        <begin position="25"/>
        <end position="44"/>
    </location>
</feature>
<proteinExistence type="predicted"/>
<reference evidence="3 4" key="1">
    <citation type="journal article" date="2014" name="Genome Announc.">
        <title>Draft Genome Sequences of Marinobacter similis A3d10T and Marinobacter salarius R9SW1T.</title>
        <authorList>
            <person name="Ivanova E.P."/>
            <person name="Ng H.J."/>
            <person name="Webb H.K."/>
            <person name="Feng G."/>
            <person name="Oshima K."/>
            <person name="Hattori M."/>
            <person name="Ohkuma M."/>
            <person name="Sergeev A.F."/>
            <person name="Mikhailov V.V."/>
            <person name="Crawford R.J."/>
            <person name="Sawabe T."/>
        </authorList>
    </citation>
    <scope>NUCLEOTIDE SEQUENCE [LARGE SCALE GENOMIC DNA]</scope>
    <source>
        <strain evidence="3 4">A3d10</strain>
    </source>
</reference>
<accession>W5YK54</accession>
<evidence type="ECO:0000313" key="4">
    <source>
        <dbReference type="Proteomes" id="UP000061489"/>
    </source>
</evidence>
<keyword evidence="2" id="KW-1133">Transmembrane helix</keyword>
<dbReference type="Proteomes" id="UP000061489">
    <property type="component" value="Chromosome"/>
</dbReference>
<organism evidence="3 4">
    <name type="scientific">Marinobacter similis</name>
    <dbReference type="NCBI Taxonomy" id="1420916"/>
    <lineage>
        <taxon>Bacteria</taxon>
        <taxon>Pseudomonadati</taxon>
        <taxon>Pseudomonadota</taxon>
        <taxon>Gammaproteobacteria</taxon>
        <taxon>Pseudomonadales</taxon>
        <taxon>Marinobacteraceae</taxon>
        <taxon>Marinobacter</taxon>
    </lineage>
</organism>
<sequence>MATSWRDSLQSGADLFNERPIRERALITVTLLVLMLFIGWELAITPAMNQQDRLESRLGTLSANRDSLLAQQQGLTNQLASDPSETLRDQLDARQKRLERLDRQIADATGKLIAPRAMVSLLKDMLAAQASLELQTFELKTPTPVYGPGAEGADAKTTAAEQEKQGGPLLYAHDVELSILGSYLDVLAYLKRLEGLDNRLGWVVFEYDAENWPAGEAIIRVRTLSLEPAWLGV</sequence>
<keyword evidence="2" id="KW-0472">Membrane</keyword>
<dbReference type="AlphaFoldDB" id="W5YK54"/>
<protein>
    <submittedName>
        <fullName evidence="3">MshA biogenesis protein, MshJ-like protein</fullName>
    </submittedName>
</protein>
<gene>
    <name evidence="3" type="ORF">AU14_13535</name>
</gene>
<keyword evidence="2" id="KW-0812">Transmembrane</keyword>
<name>W5YK54_9GAMM</name>
<keyword evidence="4" id="KW-1185">Reference proteome</keyword>
<dbReference type="STRING" id="1420916.AU14_13535"/>
<dbReference type="EMBL" id="CP007151">
    <property type="protein sequence ID" value="AHI29249.1"/>
    <property type="molecule type" value="Genomic_DNA"/>
</dbReference>
<evidence type="ECO:0000256" key="1">
    <source>
        <dbReference type="SAM" id="Coils"/>
    </source>
</evidence>
<feature type="coiled-coil region" evidence="1">
    <location>
        <begin position="84"/>
        <end position="111"/>
    </location>
</feature>
<dbReference type="HOGENOM" id="CLU_102941_0_0_6"/>
<evidence type="ECO:0000256" key="2">
    <source>
        <dbReference type="SAM" id="Phobius"/>
    </source>
</evidence>
<dbReference type="OrthoDB" id="9151209at2"/>
<dbReference type="RefSeq" id="WP_041341496.1">
    <property type="nucleotide sequence ID" value="NZ_CP007151.1"/>
</dbReference>